<dbReference type="PANTHER" id="PTHR21180">
    <property type="entry name" value="ENDONUCLEASE/EXONUCLEASE/PHOSPHATASE FAMILY DOMAIN-CONTAINING PROTEIN 1"/>
    <property type="match status" value="1"/>
</dbReference>
<dbReference type="AlphaFoldDB" id="W0RLT0"/>
<evidence type="ECO:0000313" key="3">
    <source>
        <dbReference type="EMBL" id="AHG91696.1"/>
    </source>
</evidence>
<feature type="domain" description="Helix-hairpin-helix DNA-binding motif class 1" evidence="2">
    <location>
        <begin position="129"/>
        <end position="148"/>
    </location>
</feature>
<dbReference type="HOGENOM" id="CLU_1600350_0_0_0"/>
<evidence type="ECO:0000259" key="2">
    <source>
        <dbReference type="SMART" id="SM00278"/>
    </source>
</evidence>
<dbReference type="Pfam" id="PF12836">
    <property type="entry name" value="HHH_3"/>
    <property type="match status" value="1"/>
</dbReference>
<dbReference type="SUPFAM" id="SSF47781">
    <property type="entry name" value="RuvA domain 2-like"/>
    <property type="match status" value="1"/>
</dbReference>
<evidence type="ECO:0000313" key="4">
    <source>
        <dbReference type="Proteomes" id="UP000019151"/>
    </source>
</evidence>
<dbReference type="GO" id="GO:0003677">
    <property type="term" value="F:DNA binding"/>
    <property type="evidence" value="ECO:0007669"/>
    <property type="project" value="UniProtKB-KW"/>
</dbReference>
<dbReference type="InParanoid" id="W0RLT0"/>
<accession>W0RLT0</accession>
<dbReference type="PATRIC" id="fig|861299.3.peg.4215"/>
<organism evidence="3 4">
    <name type="scientific">Gemmatirosa kalamazoonensis</name>
    <dbReference type="NCBI Taxonomy" id="861299"/>
    <lineage>
        <taxon>Bacteria</taxon>
        <taxon>Pseudomonadati</taxon>
        <taxon>Gemmatimonadota</taxon>
        <taxon>Gemmatimonadia</taxon>
        <taxon>Gemmatimonadales</taxon>
        <taxon>Gemmatimonadaceae</taxon>
        <taxon>Gemmatirosa</taxon>
    </lineage>
</organism>
<protein>
    <submittedName>
        <fullName evidence="3">Helix-hairpin-helix DNA-binding class 1</fullName>
    </submittedName>
</protein>
<proteinExistence type="predicted"/>
<dbReference type="GO" id="GO:0006281">
    <property type="term" value="P:DNA repair"/>
    <property type="evidence" value="ECO:0007669"/>
    <property type="project" value="InterPro"/>
</dbReference>
<dbReference type="PANTHER" id="PTHR21180:SF32">
    <property type="entry name" value="ENDONUCLEASE_EXONUCLEASE_PHOSPHATASE FAMILY DOMAIN-CONTAINING PROTEIN 1"/>
    <property type="match status" value="1"/>
</dbReference>
<keyword evidence="4" id="KW-1185">Reference proteome</keyword>
<keyword evidence="3" id="KW-0238">DNA-binding</keyword>
<dbReference type="EMBL" id="CP007128">
    <property type="protein sequence ID" value="AHG91696.1"/>
    <property type="molecule type" value="Genomic_DNA"/>
</dbReference>
<dbReference type="STRING" id="861299.J421_4159"/>
<dbReference type="InterPro" id="IPR010994">
    <property type="entry name" value="RuvA_2-like"/>
</dbReference>
<feature type="region of interest" description="Disordered" evidence="1">
    <location>
        <begin position="28"/>
        <end position="91"/>
    </location>
</feature>
<dbReference type="InterPro" id="IPR051675">
    <property type="entry name" value="Endo/Exo/Phosphatase_dom_1"/>
</dbReference>
<dbReference type="InterPro" id="IPR003583">
    <property type="entry name" value="Hlx-hairpin-Hlx_DNA-bd_motif"/>
</dbReference>
<dbReference type="SMART" id="SM00278">
    <property type="entry name" value="HhH1"/>
    <property type="match status" value="2"/>
</dbReference>
<gene>
    <name evidence="3" type="ORF">J421_4159</name>
</gene>
<dbReference type="eggNOG" id="COG1555">
    <property type="taxonomic scope" value="Bacteria"/>
</dbReference>
<dbReference type="KEGG" id="gba:J421_4159"/>
<dbReference type="Gene3D" id="1.10.150.320">
    <property type="entry name" value="Photosystem II 12 kDa extrinsic protein"/>
    <property type="match status" value="1"/>
</dbReference>
<name>W0RLT0_9BACT</name>
<reference evidence="3 4" key="1">
    <citation type="journal article" date="2014" name="Genome Announc.">
        <title>Genome Sequence and Methylome of Soil Bacterium Gemmatirosa kalamazoonensis KBS708T, a Member of the Rarely Cultivated Gemmatimonadetes Phylum.</title>
        <authorList>
            <person name="Debruyn J.M."/>
            <person name="Radosevich M."/>
            <person name="Wommack K.E."/>
            <person name="Polson S.W."/>
            <person name="Hauser L.J."/>
            <person name="Fawaz M.N."/>
            <person name="Korlach J."/>
            <person name="Tsai Y.C."/>
        </authorList>
    </citation>
    <scope>NUCLEOTIDE SEQUENCE [LARGE SCALE GENOMIC DNA]</scope>
    <source>
        <strain evidence="3 4">KBS708</strain>
    </source>
</reference>
<dbReference type="RefSeq" id="WP_025413139.1">
    <property type="nucleotide sequence ID" value="NZ_CP007128.1"/>
</dbReference>
<dbReference type="OrthoDB" id="9790239at2"/>
<feature type="domain" description="Helix-hairpin-helix DNA-binding motif class 1" evidence="2">
    <location>
        <begin position="99"/>
        <end position="118"/>
    </location>
</feature>
<dbReference type="Proteomes" id="UP000019151">
    <property type="component" value="Chromosome"/>
</dbReference>
<evidence type="ECO:0000256" key="1">
    <source>
        <dbReference type="SAM" id="MobiDB-lite"/>
    </source>
</evidence>
<sequence length="166" mass="16931">MTSGERKALLFLAGVAVLGGVARVVASPAPAPTAAERGALRDQIGAVDSARRAPPHASDRRHAARRKRVVRDTTSVPTPIQSPPSPADTPIDVDVADARALEALPGVGPALARRIVADREARGAFGSLAGLERVRGVGPALARRVASHVTFSGVSRPSGAGAVHSP</sequence>